<feature type="domain" description="O-antigen ligase-related" evidence="7">
    <location>
        <begin position="272"/>
        <end position="398"/>
    </location>
</feature>
<dbReference type="RefSeq" id="WP_220195702.1">
    <property type="nucleotide sequence ID" value="NZ_BNJF01000002.1"/>
</dbReference>
<reference evidence="8" key="1">
    <citation type="submission" date="2020-10" db="EMBL/GenBank/DDBJ databases">
        <title>Taxonomic study of unclassified bacteria belonging to the class Ktedonobacteria.</title>
        <authorList>
            <person name="Yabe S."/>
            <person name="Wang C.M."/>
            <person name="Zheng Y."/>
            <person name="Sakai Y."/>
            <person name="Cavaletti L."/>
            <person name="Monciardini P."/>
            <person name="Donadio S."/>
        </authorList>
    </citation>
    <scope>NUCLEOTIDE SEQUENCE</scope>
    <source>
        <strain evidence="8">SOSP1-1</strain>
    </source>
</reference>
<evidence type="ECO:0000256" key="2">
    <source>
        <dbReference type="ARBA" id="ARBA00022475"/>
    </source>
</evidence>
<dbReference type="Pfam" id="PF01943">
    <property type="entry name" value="Polysacc_synt"/>
    <property type="match status" value="1"/>
</dbReference>
<feature type="transmembrane region" description="Helical" evidence="6">
    <location>
        <begin position="187"/>
        <end position="207"/>
    </location>
</feature>
<name>A0A8J3MU68_9CHLR</name>
<feature type="transmembrane region" description="Helical" evidence="6">
    <location>
        <begin position="618"/>
        <end position="640"/>
    </location>
</feature>
<keyword evidence="4 6" id="KW-1133">Transmembrane helix</keyword>
<feature type="transmembrane region" description="Helical" evidence="6">
    <location>
        <begin position="835"/>
        <end position="851"/>
    </location>
</feature>
<keyword evidence="3 6" id="KW-0812">Transmembrane</keyword>
<dbReference type="CDD" id="cd13128">
    <property type="entry name" value="MATE_Wzx_like"/>
    <property type="match status" value="1"/>
</dbReference>
<feature type="transmembrane region" description="Helical" evidence="6">
    <location>
        <begin position="1017"/>
        <end position="1038"/>
    </location>
</feature>
<feature type="transmembrane region" description="Helical" evidence="6">
    <location>
        <begin position="751"/>
        <end position="772"/>
    </location>
</feature>
<keyword evidence="2" id="KW-1003">Cell membrane</keyword>
<comment type="caution">
    <text evidence="8">The sequence shown here is derived from an EMBL/GenBank/DDBJ whole genome shotgun (WGS) entry which is preliminary data.</text>
</comment>
<evidence type="ECO:0000313" key="9">
    <source>
        <dbReference type="Proteomes" id="UP000612362"/>
    </source>
</evidence>
<feature type="transmembrane region" description="Helical" evidence="6">
    <location>
        <begin position="130"/>
        <end position="149"/>
    </location>
</feature>
<feature type="transmembrane region" description="Helical" evidence="6">
    <location>
        <begin position="287"/>
        <end position="303"/>
    </location>
</feature>
<feature type="transmembrane region" description="Helical" evidence="6">
    <location>
        <begin position="903"/>
        <end position="924"/>
    </location>
</feature>
<feature type="transmembrane region" description="Helical" evidence="6">
    <location>
        <begin position="161"/>
        <end position="180"/>
    </location>
</feature>
<keyword evidence="9" id="KW-1185">Reference proteome</keyword>
<dbReference type="EMBL" id="BNJF01000002">
    <property type="protein sequence ID" value="GHO46318.1"/>
    <property type="molecule type" value="Genomic_DNA"/>
</dbReference>
<dbReference type="GO" id="GO:0005886">
    <property type="term" value="C:plasma membrane"/>
    <property type="evidence" value="ECO:0007669"/>
    <property type="project" value="UniProtKB-SubCell"/>
</dbReference>
<feature type="transmembrane region" description="Helical" evidence="6">
    <location>
        <begin position="35"/>
        <end position="64"/>
    </location>
</feature>
<dbReference type="AlphaFoldDB" id="A0A8J3MU68"/>
<feature type="transmembrane region" description="Helical" evidence="6">
    <location>
        <begin position="793"/>
        <end position="815"/>
    </location>
</feature>
<feature type="transmembrane region" description="Helical" evidence="6">
    <location>
        <begin position="238"/>
        <end position="257"/>
    </location>
</feature>
<feature type="transmembrane region" description="Helical" evidence="6">
    <location>
        <begin position="723"/>
        <end position="745"/>
    </location>
</feature>
<proteinExistence type="predicted"/>
<evidence type="ECO:0000259" key="7">
    <source>
        <dbReference type="Pfam" id="PF04932"/>
    </source>
</evidence>
<evidence type="ECO:0000256" key="6">
    <source>
        <dbReference type="SAM" id="Phobius"/>
    </source>
</evidence>
<feature type="transmembrane region" description="Helical" evidence="6">
    <location>
        <begin position="585"/>
        <end position="606"/>
    </location>
</feature>
<dbReference type="PANTHER" id="PTHR30250:SF31">
    <property type="entry name" value="INNER MEMBRANE PROTEIN YGHQ"/>
    <property type="match status" value="1"/>
</dbReference>
<evidence type="ECO:0000256" key="4">
    <source>
        <dbReference type="ARBA" id="ARBA00022989"/>
    </source>
</evidence>
<accession>A0A8J3MU68</accession>
<dbReference type="PANTHER" id="PTHR30250">
    <property type="entry name" value="PST FAMILY PREDICTED COLANIC ACID TRANSPORTER"/>
    <property type="match status" value="1"/>
</dbReference>
<gene>
    <name evidence="8" type="ORF">KSX_44810</name>
</gene>
<sequence length="1058" mass="116124">MDILTGKQTTRRGNTSWSPGRMFAENFTFSPLQALLLLLFIVFLLLVIAGSAGIVSPILSIGALGAAGVLALSLRYPVFALILVCLGAGLPSLLVPVPGHTMRPVEGALFLCVGLILFRRPKFRLHASHIIIGIFFLIAILSFIHVPQIGDLESYGANKRLFSALLMILAFFVGSFLTGYIKDVSSFITFALLSTVPTLLIGMGQALKLPMPELLVPSQAIEVTQEGRLSGPSDSPTTFAYAMVVVFAVAVACWLLGTRRRDRLVGFVIGLASAAEILLSGTRMASALVLVILIVALLVTRRFKTLMATGVMALIGIALLFDTLLPKFLHGESSDTNRYFLWGKALHLIYENLWIGIGMSQFPNYYQTYIVSTSDRLDPAGISVHNQYLEWAMESGILWLVAGVLLMLCLIVVCWRAYRFASEKRVIYLATILMVLGYMGICLTDVPFDKVESTAWLFLIAGIAVASVNPASKKVKRALMAVSPSMSFRYSHRLAKNQADSEDEQEEIKSSLIARMADTGKITLRVPTPYMRAFNSENIQSTKGYLPPPPRLQSFDASRELTIPLPAIDLGADVAPNARKTSFSIIIQLISWAVAIPIIFPTTAMLTRILGPVRYGEYNFTLTILAICALLSLTGMDPLISRYLSRQKREQWSETLSDALSTRLVTGVVVAGLAALVTCFIPMDGEQRSLLLLGYGTLLFSYSFNCVRCVYETAFGTEQRVGATSLLTTINRMTTAGLIALAAYMHFSFQWTYVLIAYSDIPYFIILLVLATRRYHIRLRFRPDRMLKIIKESLVFTGHDALALLAGQIDVLILQPLGGALSVGIYSLALRITNPLMNIVYAYVSGLFPYLSRKFEEGFKAFADLYYESTRILALGIIPLAVFVVITAPQIVGLIAGPEYTDAIASTQYLMIGITLGFFTQLAVRTCMAANKENIIPLVTAITLVINIGANIILITMWSATGAAIAAVISEGVSVCLFSLLLVRNVQIWRILRIFLQIILGTVPGAAFLIWQEQLSLFYLAPVFFVLVLVGCLITRAVSLKDVQLIRQVFLTRAGKNA</sequence>
<evidence type="ECO:0000313" key="8">
    <source>
        <dbReference type="EMBL" id="GHO46318.1"/>
    </source>
</evidence>
<dbReference type="InterPro" id="IPR002797">
    <property type="entry name" value="Polysacc_synth"/>
</dbReference>
<feature type="transmembrane region" description="Helical" evidence="6">
    <location>
        <begin position="689"/>
        <end position="711"/>
    </location>
</feature>
<feature type="transmembrane region" description="Helical" evidence="6">
    <location>
        <begin position="964"/>
        <end position="982"/>
    </location>
</feature>
<feature type="transmembrane region" description="Helical" evidence="6">
    <location>
        <begin position="660"/>
        <end position="683"/>
    </location>
</feature>
<dbReference type="InterPro" id="IPR050833">
    <property type="entry name" value="Poly_Biosynth_Transport"/>
</dbReference>
<feature type="transmembrane region" description="Helical" evidence="6">
    <location>
        <begin position="264"/>
        <end position="281"/>
    </location>
</feature>
<protein>
    <recommendedName>
        <fullName evidence="7">O-antigen ligase-related domain-containing protein</fullName>
    </recommendedName>
</protein>
<dbReference type="InterPro" id="IPR007016">
    <property type="entry name" value="O-antigen_ligase-rel_domated"/>
</dbReference>
<feature type="transmembrane region" description="Helical" evidence="6">
    <location>
        <begin position="396"/>
        <end position="415"/>
    </location>
</feature>
<evidence type="ECO:0000256" key="5">
    <source>
        <dbReference type="ARBA" id="ARBA00023136"/>
    </source>
</evidence>
<comment type="subcellular location">
    <subcellularLocation>
        <location evidence="1">Cell membrane</location>
        <topology evidence="1">Multi-pass membrane protein</topology>
    </subcellularLocation>
</comment>
<dbReference type="Proteomes" id="UP000612362">
    <property type="component" value="Unassembled WGS sequence"/>
</dbReference>
<feature type="transmembrane region" description="Helical" evidence="6">
    <location>
        <begin position="936"/>
        <end position="958"/>
    </location>
</feature>
<keyword evidence="5 6" id="KW-0472">Membrane</keyword>
<feature type="transmembrane region" description="Helical" evidence="6">
    <location>
        <begin position="454"/>
        <end position="471"/>
    </location>
</feature>
<evidence type="ECO:0000256" key="1">
    <source>
        <dbReference type="ARBA" id="ARBA00004651"/>
    </source>
</evidence>
<feature type="transmembrane region" description="Helical" evidence="6">
    <location>
        <begin position="101"/>
        <end position="118"/>
    </location>
</feature>
<feature type="transmembrane region" description="Helical" evidence="6">
    <location>
        <begin position="994"/>
        <end position="1011"/>
    </location>
</feature>
<feature type="transmembrane region" description="Helical" evidence="6">
    <location>
        <begin position="310"/>
        <end position="329"/>
    </location>
</feature>
<feature type="transmembrane region" description="Helical" evidence="6">
    <location>
        <begin position="872"/>
        <end position="897"/>
    </location>
</feature>
<evidence type="ECO:0000256" key="3">
    <source>
        <dbReference type="ARBA" id="ARBA00022692"/>
    </source>
</evidence>
<organism evidence="8 9">
    <name type="scientific">Ktedonospora formicarum</name>
    <dbReference type="NCBI Taxonomy" id="2778364"/>
    <lineage>
        <taxon>Bacteria</taxon>
        <taxon>Bacillati</taxon>
        <taxon>Chloroflexota</taxon>
        <taxon>Ktedonobacteria</taxon>
        <taxon>Ktedonobacterales</taxon>
        <taxon>Ktedonobacteraceae</taxon>
        <taxon>Ktedonospora</taxon>
    </lineage>
</organism>
<feature type="transmembrane region" description="Helical" evidence="6">
    <location>
        <begin position="427"/>
        <end position="448"/>
    </location>
</feature>
<dbReference type="Pfam" id="PF04932">
    <property type="entry name" value="Wzy_C"/>
    <property type="match status" value="1"/>
</dbReference>